<accession>A0A0P1AYI2</accession>
<keyword evidence="2" id="KW-1185">Reference proteome</keyword>
<protein>
    <submittedName>
        <fullName evidence="1">Uncharacterized protein</fullName>
    </submittedName>
</protein>
<evidence type="ECO:0000313" key="2">
    <source>
        <dbReference type="Proteomes" id="UP000054928"/>
    </source>
</evidence>
<dbReference type="EMBL" id="CCYD01002047">
    <property type="protein sequence ID" value="CEG46312.1"/>
    <property type="molecule type" value="Genomic_DNA"/>
</dbReference>
<evidence type="ECO:0000313" key="1">
    <source>
        <dbReference type="EMBL" id="CEG46312.1"/>
    </source>
</evidence>
<dbReference type="Proteomes" id="UP000054928">
    <property type="component" value="Unassembled WGS sequence"/>
</dbReference>
<sequence>MITPSTDAAVVECCCSATVTSKVESQSVAFGFDFTMGDYWEKQFEKMIYVL</sequence>
<dbReference type="AlphaFoldDB" id="A0A0P1AYI2"/>
<reference evidence="2" key="1">
    <citation type="submission" date="2014-09" db="EMBL/GenBank/DDBJ databases">
        <authorList>
            <person name="Sharma Rahul"/>
            <person name="Thines Marco"/>
        </authorList>
    </citation>
    <scope>NUCLEOTIDE SEQUENCE [LARGE SCALE GENOMIC DNA]</scope>
</reference>
<dbReference type="GeneID" id="36397774"/>
<organism evidence="1 2">
    <name type="scientific">Plasmopara halstedii</name>
    <name type="common">Downy mildew of sunflower</name>
    <dbReference type="NCBI Taxonomy" id="4781"/>
    <lineage>
        <taxon>Eukaryota</taxon>
        <taxon>Sar</taxon>
        <taxon>Stramenopiles</taxon>
        <taxon>Oomycota</taxon>
        <taxon>Peronosporomycetes</taxon>
        <taxon>Peronosporales</taxon>
        <taxon>Peronosporaceae</taxon>
        <taxon>Plasmopara</taxon>
    </lineage>
</organism>
<name>A0A0P1AYI2_PLAHL</name>
<proteinExistence type="predicted"/>
<dbReference type="RefSeq" id="XP_024582681.1">
    <property type="nucleotide sequence ID" value="XM_024717154.1"/>
</dbReference>